<dbReference type="Gene3D" id="2.40.50.230">
    <property type="entry name" value="Gp5 N-terminal domain"/>
    <property type="match status" value="1"/>
</dbReference>
<feature type="compositionally biased region" description="Polar residues" evidence="1">
    <location>
        <begin position="594"/>
        <end position="604"/>
    </location>
</feature>
<feature type="compositionally biased region" description="Basic and acidic residues" evidence="1">
    <location>
        <begin position="583"/>
        <end position="593"/>
    </location>
</feature>
<dbReference type="InterPro" id="IPR006531">
    <property type="entry name" value="Gp5/Vgr_OB"/>
</dbReference>
<evidence type="ECO:0000313" key="4">
    <source>
        <dbReference type="Proteomes" id="UP000722625"/>
    </source>
</evidence>
<evidence type="ECO:0000259" key="2">
    <source>
        <dbReference type="Pfam" id="PF04717"/>
    </source>
</evidence>
<keyword evidence="4" id="KW-1185">Reference proteome</keyword>
<sequence length="604" mass="67481">MSKFSEQVHITIDGFTQTVIYYDLELSQAVMDHHYFSFVWQYTGQAIIKPADQAKALRTYKGMEVIFTFKSLNGGIRLMSKGFITGLKSIDIHGSPVGLHVKGTSHTVLLDDLAKSRIFLDRNLQEIAVKIFSEETAGEFYQIDAIKPTNTKYFDYKPQYNETSFNFLKRLSARHAQWFYFDGMRIQFGQLKTSKVKLINGSSLHEFGIETKLISHKASFTGYDYNDDKHIFASQLKTNSGSADSFSRVALDRQSSVSQPDLSVAGYTNQAKNADEISEMAKLKTAGRDANSVFYTGVSYLPIGVGQVFTIQNQTVEHELIAIEVIHQSEVHGNYTCKFRAIPADVAAPHYTNVDAFASAASQSARVIDNNDPEKMGRIKVAFYWTGGDNESEWMRMTQQYSGEGRGIYCRPEIGDEVLVDFEGGNIDRPYISGSHYNGKAKPEFFDPKNMIKGFKFRFGQLLKFVEKTGIWLSDPSGNELHLDEVSKNMNLTSVETITFNCKNFIVNASEGITYNAGTHIAETAIMNKTTNIGGVLHTSVGGDKTLHVVGDSYKQIDGESNSEVKKGRNISTESKIIIQSESGHEFHSDQEIKNNSGEGTRLN</sequence>
<name>A0ABS5P9L5_9FLAO</name>
<evidence type="ECO:0000313" key="3">
    <source>
        <dbReference type="EMBL" id="MBS7230938.1"/>
    </source>
</evidence>
<dbReference type="Pfam" id="PF04717">
    <property type="entry name" value="Phage_base_V"/>
    <property type="match status" value="1"/>
</dbReference>
<dbReference type="SUPFAM" id="SSF69255">
    <property type="entry name" value="gp5 N-terminal domain-like"/>
    <property type="match status" value="1"/>
</dbReference>
<dbReference type="Proteomes" id="UP000722625">
    <property type="component" value="Unassembled WGS sequence"/>
</dbReference>
<dbReference type="SUPFAM" id="SSF69349">
    <property type="entry name" value="Phage fibre proteins"/>
    <property type="match status" value="1"/>
</dbReference>
<dbReference type="EMBL" id="JAGYVZ010000005">
    <property type="protein sequence ID" value="MBS7230938.1"/>
    <property type="molecule type" value="Genomic_DNA"/>
</dbReference>
<organism evidence="3 4">
    <name type="scientific">Flavobacterium psychroterrae</name>
    <dbReference type="NCBI Taxonomy" id="2133767"/>
    <lineage>
        <taxon>Bacteria</taxon>
        <taxon>Pseudomonadati</taxon>
        <taxon>Bacteroidota</taxon>
        <taxon>Flavobacteriia</taxon>
        <taxon>Flavobacteriales</taxon>
        <taxon>Flavobacteriaceae</taxon>
        <taxon>Flavobacterium</taxon>
    </lineage>
</organism>
<protein>
    <submittedName>
        <fullName evidence="3">Type IV secretion protein Rhs</fullName>
    </submittedName>
</protein>
<dbReference type="SUPFAM" id="SSF69279">
    <property type="entry name" value="Phage tail proteins"/>
    <property type="match status" value="1"/>
</dbReference>
<dbReference type="Gene3D" id="3.55.50.10">
    <property type="entry name" value="Baseplate protein-like domains"/>
    <property type="match status" value="1"/>
</dbReference>
<feature type="region of interest" description="Disordered" evidence="1">
    <location>
        <begin position="581"/>
        <end position="604"/>
    </location>
</feature>
<dbReference type="InterPro" id="IPR037026">
    <property type="entry name" value="Vgr_OB-fold_dom_sf"/>
</dbReference>
<proteinExistence type="predicted"/>
<comment type="caution">
    <text evidence="3">The sequence shown here is derived from an EMBL/GenBank/DDBJ whole genome shotgun (WGS) entry which is preliminary data.</text>
</comment>
<evidence type="ECO:0000256" key="1">
    <source>
        <dbReference type="SAM" id="MobiDB-lite"/>
    </source>
</evidence>
<dbReference type="Gene3D" id="2.30.110.50">
    <property type="match status" value="1"/>
</dbReference>
<accession>A0ABS5P9L5</accession>
<dbReference type="Gene3D" id="4.10.220.110">
    <property type="match status" value="1"/>
</dbReference>
<dbReference type="RefSeq" id="WP_213297285.1">
    <property type="nucleotide sequence ID" value="NZ_JAGYVZ010000005.1"/>
</dbReference>
<dbReference type="Pfam" id="PF05954">
    <property type="entry name" value="Phage_GPD"/>
    <property type="match status" value="1"/>
</dbReference>
<feature type="domain" description="Gp5/Type VI secretion system Vgr protein OB-fold" evidence="2">
    <location>
        <begin position="364"/>
        <end position="437"/>
    </location>
</feature>
<gene>
    <name evidence="3" type="ORF">KHA90_07865</name>
</gene>
<reference evidence="3 4" key="1">
    <citation type="journal article" date="2018" name="Int. J. Syst. Evol. Microbiol.">
        <title>Flavobacterium chryseum sp. nov. and Flavobacterium psychroterrae sp. nov., novel environmental bacteria isolated from Antarctica.</title>
        <authorList>
            <person name="Kralova S."/>
            <person name="Svec P."/>
            <person name="Busse H.J."/>
            <person name="Stankova E."/>
            <person name="Vaczi P."/>
            <person name="Sedlacek I."/>
        </authorList>
    </citation>
    <scope>NUCLEOTIDE SEQUENCE [LARGE SCALE GENOMIC DNA]</scope>
    <source>
        <strain evidence="3 4">CCM 8827</strain>
    </source>
</reference>